<organism evidence="1 2">
    <name type="scientific">Amycolatopsis suaedae</name>
    <dbReference type="NCBI Taxonomy" id="2510978"/>
    <lineage>
        <taxon>Bacteria</taxon>
        <taxon>Bacillati</taxon>
        <taxon>Actinomycetota</taxon>
        <taxon>Actinomycetes</taxon>
        <taxon>Pseudonocardiales</taxon>
        <taxon>Pseudonocardiaceae</taxon>
        <taxon>Amycolatopsis</taxon>
    </lineage>
</organism>
<name>A0A4V2ELR8_9PSEU</name>
<dbReference type="RefSeq" id="WP_130476943.1">
    <property type="nucleotide sequence ID" value="NZ_SFCC01000009.1"/>
</dbReference>
<dbReference type="EMBL" id="SFCC01000009">
    <property type="protein sequence ID" value="RZQ62515.1"/>
    <property type="molecule type" value="Genomic_DNA"/>
</dbReference>
<evidence type="ECO:0000313" key="1">
    <source>
        <dbReference type="EMBL" id="RZQ62515.1"/>
    </source>
</evidence>
<dbReference type="NCBIfam" id="TIGR03882">
    <property type="entry name" value="cyclo_dehyd_2"/>
    <property type="match status" value="1"/>
</dbReference>
<comment type="caution">
    <text evidence="1">The sequence shown here is derived from an EMBL/GenBank/DDBJ whole genome shotgun (WGS) entry which is preliminary data.</text>
</comment>
<sequence>MTLSDVARQKEPTAGSTKKYWIVNSEARVLFGEKGLLIRQGGVVTRSAGQAVSKFVNALLDGAENGMVSIDTGSVDAGKLAQLERLMDQLVEANLLIEAEDGERYDPVVVGLYQRAGGIVDRATIARRLATREVAVLGTGELADRLRESAGQAGLRVTGADAVESAYVTVVAGAHDDDDLLEEWNQRALAEERPRPWLAVLPFDGERATVGPWVVPGESACYQCYRLRRAAAFPDVAVSEELAGVTALRQKLDNSARYPGLNLVLAGMVTDRITEFAGLHEQMRQPLPGGLTTFEIDSTGITTEHHRVLRVPRCPVCSPAAGRGYPQVWFPRYDDEQGA</sequence>
<accession>A0A4V2ELR8</accession>
<dbReference type="InterPro" id="IPR022291">
    <property type="entry name" value="Bacteriocin_synth_cyclodeHase"/>
</dbReference>
<dbReference type="OrthoDB" id="2973590at2"/>
<gene>
    <name evidence="1" type="ORF">EWH70_19905</name>
</gene>
<proteinExistence type="predicted"/>
<dbReference type="Proteomes" id="UP000292003">
    <property type="component" value="Unassembled WGS sequence"/>
</dbReference>
<evidence type="ECO:0008006" key="3">
    <source>
        <dbReference type="Google" id="ProtNLM"/>
    </source>
</evidence>
<keyword evidence="2" id="KW-1185">Reference proteome</keyword>
<reference evidence="1 2" key="1">
    <citation type="submission" date="2019-02" db="EMBL/GenBank/DDBJ databases">
        <title>Draft genome sequence of Amycolatopsis sp. 8-3EHSu isolated from roots of Suaeda maritima.</title>
        <authorList>
            <person name="Duangmal K."/>
            <person name="Chantavorakit T."/>
        </authorList>
    </citation>
    <scope>NUCLEOTIDE SEQUENCE [LARGE SCALE GENOMIC DNA]</scope>
    <source>
        <strain evidence="1 2">8-3EHSu</strain>
    </source>
</reference>
<evidence type="ECO:0000313" key="2">
    <source>
        <dbReference type="Proteomes" id="UP000292003"/>
    </source>
</evidence>
<dbReference type="AlphaFoldDB" id="A0A4V2ELR8"/>
<dbReference type="Gene3D" id="3.40.50.720">
    <property type="entry name" value="NAD(P)-binding Rossmann-like Domain"/>
    <property type="match status" value="1"/>
</dbReference>
<protein>
    <recommendedName>
        <fullName evidence="3">TOMM leader peptide-binding protein</fullName>
    </recommendedName>
</protein>